<dbReference type="AlphaFoldDB" id="A0A914QSF0"/>
<reference evidence="7" key="1">
    <citation type="submission" date="2022-11" db="UniProtKB">
        <authorList>
            <consortium name="WormBaseParasite"/>
        </authorList>
    </citation>
    <scope>IDENTIFICATION</scope>
</reference>
<dbReference type="Pfam" id="PF02892">
    <property type="entry name" value="zf-BED"/>
    <property type="match status" value="1"/>
</dbReference>
<evidence type="ECO:0000313" key="7">
    <source>
        <dbReference type="WBParaSite" id="PDA_v2.g456.t1"/>
    </source>
</evidence>
<evidence type="ECO:0000313" key="6">
    <source>
        <dbReference type="Proteomes" id="UP000887578"/>
    </source>
</evidence>
<feature type="domain" description="BED-type" evidence="5">
    <location>
        <begin position="9"/>
        <end position="45"/>
    </location>
</feature>
<feature type="compositionally biased region" description="Polar residues" evidence="4">
    <location>
        <begin position="71"/>
        <end position="85"/>
    </location>
</feature>
<dbReference type="Proteomes" id="UP000887578">
    <property type="component" value="Unplaced"/>
</dbReference>
<evidence type="ECO:0000256" key="3">
    <source>
        <dbReference type="ARBA" id="ARBA00022833"/>
    </source>
</evidence>
<keyword evidence="1" id="KW-0479">Metal-binding</keyword>
<accession>A0A914QSF0</accession>
<evidence type="ECO:0000256" key="4">
    <source>
        <dbReference type="SAM" id="MobiDB-lite"/>
    </source>
</evidence>
<keyword evidence="3" id="KW-0862">Zinc</keyword>
<sequence>MPPNRHWSWDFYESFPENPRLAKCQGCGQQYSNGSVSRMTKHLKNCDKFNAEIKTEILSKIEAEPISAKLSKSSNPYKRGNSTVSNEEDSDDLCKTLEEVIKAATSMPSEAGGDNEFDLSGFPNFNNVQNFVNNDDSNQLLVKVNNFGFTVVK</sequence>
<name>A0A914QSF0_9BILA</name>
<dbReference type="WBParaSite" id="PDA_v2.g456.t1">
    <property type="protein sequence ID" value="PDA_v2.g456.t1"/>
    <property type="gene ID" value="PDA_v2.g456"/>
</dbReference>
<organism evidence="6 7">
    <name type="scientific">Panagrolaimus davidi</name>
    <dbReference type="NCBI Taxonomy" id="227884"/>
    <lineage>
        <taxon>Eukaryota</taxon>
        <taxon>Metazoa</taxon>
        <taxon>Ecdysozoa</taxon>
        <taxon>Nematoda</taxon>
        <taxon>Chromadorea</taxon>
        <taxon>Rhabditida</taxon>
        <taxon>Tylenchina</taxon>
        <taxon>Panagrolaimomorpha</taxon>
        <taxon>Panagrolaimoidea</taxon>
        <taxon>Panagrolaimidae</taxon>
        <taxon>Panagrolaimus</taxon>
    </lineage>
</organism>
<evidence type="ECO:0000256" key="1">
    <source>
        <dbReference type="ARBA" id="ARBA00022723"/>
    </source>
</evidence>
<feature type="region of interest" description="Disordered" evidence="4">
    <location>
        <begin position="71"/>
        <end position="91"/>
    </location>
</feature>
<dbReference type="InterPro" id="IPR003656">
    <property type="entry name" value="Znf_BED"/>
</dbReference>
<evidence type="ECO:0000256" key="2">
    <source>
        <dbReference type="ARBA" id="ARBA00022771"/>
    </source>
</evidence>
<protein>
    <submittedName>
        <fullName evidence="7">BED-type domain-containing protein</fullName>
    </submittedName>
</protein>
<proteinExistence type="predicted"/>
<evidence type="ECO:0000259" key="5">
    <source>
        <dbReference type="Pfam" id="PF02892"/>
    </source>
</evidence>
<dbReference type="GO" id="GO:0003677">
    <property type="term" value="F:DNA binding"/>
    <property type="evidence" value="ECO:0007669"/>
    <property type="project" value="InterPro"/>
</dbReference>
<dbReference type="GO" id="GO:0008270">
    <property type="term" value="F:zinc ion binding"/>
    <property type="evidence" value="ECO:0007669"/>
    <property type="project" value="UniProtKB-KW"/>
</dbReference>
<keyword evidence="6" id="KW-1185">Reference proteome</keyword>
<keyword evidence="2" id="KW-0863">Zinc-finger</keyword>